<evidence type="ECO:0000256" key="5">
    <source>
        <dbReference type="SAM" id="MobiDB-lite"/>
    </source>
</evidence>
<protein>
    <recommendedName>
        <fullName evidence="6">C3H1-type domain-containing protein</fullName>
    </recommendedName>
</protein>
<dbReference type="SMART" id="SM00356">
    <property type="entry name" value="ZnF_C3H1"/>
    <property type="match status" value="1"/>
</dbReference>
<accession>A0AAV7V034</accession>
<dbReference type="PROSITE" id="PS50103">
    <property type="entry name" value="ZF_C3H1"/>
    <property type="match status" value="1"/>
</dbReference>
<keyword evidence="8" id="KW-1185">Reference proteome</keyword>
<comment type="caution">
    <text evidence="7">The sequence shown here is derived from an EMBL/GenBank/DDBJ whole genome shotgun (WGS) entry which is preliminary data.</text>
</comment>
<dbReference type="InterPro" id="IPR036855">
    <property type="entry name" value="Znf_CCCH_sf"/>
</dbReference>
<feature type="non-terminal residue" evidence="7">
    <location>
        <position position="1"/>
    </location>
</feature>
<keyword evidence="3 4" id="KW-0862">Zinc</keyword>
<evidence type="ECO:0000313" key="8">
    <source>
        <dbReference type="Proteomes" id="UP001066276"/>
    </source>
</evidence>
<dbReference type="SUPFAM" id="SSF90229">
    <property type="entry name" value="CCCH zinc finger"/>
    <property type="match status" value="1"/>
</dbReference>
<gene>
    <name evidence="7" type="ORF">NDU88_004020</name>
</gene>
<organism evidence="7 8">
    <name type="scientific">Pleurodeles waltl</name>
    <name type="common">Iberian ribbed newt</name>
    <dbReference type="NCBI Taxonomy" id="8319"/>
    <lineage>
        <taxon>Eukaryota</taxon>
        <taxon>Metazoa</taxon>
        <taxon>Chordata</taxon>
        <taxon>Craniata</taxon>
        <taxon>Vertebrata</taxon>
        <taxon>Euteleostomi</taxon>
        <taxon>Amphibia</taxon>
        <taxon>Batrachia</taxon>
        <taxon>Caudata</taxon>
        <taxon>Salamandroidea</taxon>
        <taxon>Salamandridae</taxon>
        <taxon>Pleurodelinae</taxon>
        <taxon>Pleurodeles</taxon>
    </lineage>
</organism>
<feature type="compositionally biased region" description="Basic residues" evidence="5">
    <location>
        <begin position="22"/>
        <end position="35"/>
    </location>
</feature>
<dbReference type="EMBL" id="JANPWB010000004">
    <property type="protein sequence ID" value="KAJ1194734.1"/>
    <property type="molecule type" value="Genomic_DNA"/>
</dbReference>
<dbReference type="AlphaFoldDB" id="A0AAV7V034"/>
<feature type="non-terminal residue" evidence="7">
    <location>
        <position position="60"/>
    </location>
</feature>
<evidence type="ECO:0000256" key="4">
    <source>
        <dbReference type="PROSITE-ProRule" id="PRU00723"/>
    </source>
</evidence>
<feature type="domain" description="C3H1-type" evidence="6">
    <location>
        <begin position="3"/>
        <end position="31"/>
    </location>
</feature>
<evidence type="ECO:0000256" key="1">
    <source>
        <dbReference type="ARBA" id="ARBA00022723"/>
    </source>
</evidence>
<dbReference type="Proteomes" id="UP001066276">
    <property type="component" value="Chromosome 2_2"/>
</dbReference>
<keyword evidence="2 4" id="KW-0863">Zinc-finger</keyword>
<feature type="zinc finger region" description="C3H1-type" evidence="4">
    <location>
        <begin position="3"/>
        <end position="31"/>
    </location>
</feature>
<reference evidence="7" key="1">
    <citation type="journal article" date="2022" name="bioRxiv">
        <title>Sequencing and chromosome-scale assembly of the giantPleurodeles waltlgenome.</title>
        <authorList>
            <person name="Brown T."/>
            <person name="Elewa A."/>
            <person name="Iarovenko S."/>
            <person name="Subramanian E."/>
            <person name="Araus A.J."/>
            <person name="Petzold A."/>
            <person name="Susuki M."/>
            <person name="Suzuki K.-i.T."/>
            <person name="Hayashi T."/>
            <person name="Toyoda A."/>
            <person name="Oliveira C."/>
            <person name="Osipova E."/>
            <person name="Leigh N.D."/>
            <person name="Simon A."/>
            <person name="Yun M.H."/>
        </authorList>
    </citation>
    <scope>NUCLEOTIDE SEQUENCE</scope>
    <source>
        <strain evidence="7">20211129_DDA</strain>
        <tissue evidence="7">Liver</tissue>
    </source>
</reference>
<proteinExistence type="predicted"/>
<keyword evidence="1 4" id="KW-0479">Metal-binding</keyword>
<evidence type="ECO:0000313" key="7">
    <source>
        <dbReference type="EMBL" id="KAJ1194734.1"/>
    </source>
</evidence>
<name>A0AAV7V034_PLEWA</name>
<evidence type="ECO:0000256" key="3">
    <source>
        <dbReference type="ARBA" id="ARBA00022833"/>
    </source>
</evidence>
<evidence type="ECO:0000256" key="2">
    <source>
        <dbReference type="ARBA" id="ARBA00022771"/>
    </source>
</evidence>
<evidence type="ECO:0000259" key="6">
    <source>
        <dbReference type="PROSITE" id="PS50103"/>
    </source>
</evidence>
<feature type="compositionally biased region" description="Basic and acidic residues" evidence="5">
    <location>
        <begin position="45"/>
        <end position="60"/>
    </location>
</feature>
<dbReference type="GO" id="GO:0008270">
    <property type="term" value="F:zinc ion binding"/>
    <property type="evidence" value="ECO:0007669"/>
    <property type="project" value="UniProtKB-KW"/>
</dbReference>
<feature type="region of interest" description="Disordered" evidence="5">
    <location>
        <begin position="19"/>
        <end position="60"/>
    </location>
</feature>
<dbReference type="Gene3D" id="4.10.1000.10">
    <property type="entry name" value="Zinc finger, CCCH-type"/>
    <property type="match status" value="1"/>
</dbReference>
<dbReference type="InterPro" id="IPR000571">
    <property type="entry name" value="Znf_CCCH"/>
</dbReference>
<sequence length="60" mass="6813">CKKKHTLLCPDFAKNGCCPKGSKCKLQHRQPKRTRRQTDSTEPSDQDRPPKQARHGEGTP</sequence>